<feature type="domain" description="Na+/H+ antiporter NhaC-like C-terminal" evidence="10">
    <location>
        <begin position="164"/>
        <end position="452"/>
    </location>
</feature>
<evidence type="ECO:0000256" key="7">
    <source>
        <dbReference type="ARBA" id="ARBA00023136"/>
    </source>
</evidence>
<evidence type="ECO:0000313" key="12">
    <source>
        <dbReference type="Proteomes" id="UP000075816"/>
    </source>
</evidence>
<name>A0A161QTI6_9FUSO</name>
<evidence type="ECO:0000256" key="5">
    <source>
        <dbReference type="ARBA" id="ARBA00022692"/>
    </source>
</evidence>
<evidence type="ECO:0000256" key="2">
    <source>
        <dbReference type="ARBA" id="ARBA00022448"/>
    </source>
</evidence>
<dbReference type="eggNOG" id="COG1757">
    <property type="taxonomic scope" value="Bacteria"/>
</dbReference>
<gene>
    <name evidence="11" type="ORF">A2J07_06650</name>
</gene>
<feature type="transmembrane region" description="Helical" evidence="9">
    <location>
        <begin position="40"/>
        <end position="61"/>
    </location>
</feature>
<dbReference type="InterPro" id="IPR052180">
    <property type="entry name" value="NhaC_Na-H+_Antiporter"/>
</dbReference>
<feature type="transmembrane region" description="Helical" evidence="9">
    <location>
        <begin position="113"/>
        <end position="133"/>
    </location>
</feature>
<organism evidence="11 12">
    <name type="scientific">Fusobacterium necrophorum subsp. funduliforme</name>
    <dbReference type="NCBI Taxonomy" id="143387"/>
    <lineage>
        <taxon>Bacteria</taxon>
        <taxon>Fusobacteriati</taxon>
        <taxon>Fusobacteriota</taxon>
        <taxon>Fusobacteriia</taxon>
        <taxon>Fusobacteriales</taxon>
        <taxon>Fusobacteriaceae</taxon>
        <taxon>Fusobacterium</taxon>
    </lineage>
</organism>
<protein>
    <submittedName>
        <fullName evidence="11">Na+/H+ antiporter NhaC</fullName>
    </submittedName>
</protein>
<keyword evidence="2" id="KW-0813">Transport</keyword>
<feature type="transmembrane region" description="Helical" evidence="9">
    <location>
        <begin position="81"/>
        <end position="106"/>
    </location>
</feature>
<feature type="transmembrane region" description="Helical" evidence="9">
    <location>
        <begin position="316"/>
        <end position="334"/>
    </location>
</feature>
<keyword evidence="4" id="KW-1003">Cell membrane</keyword>
<dbReference type="Proteomes" id="UP000075816">
    <property type="component" value="Unassembled WGS sequence"/>
</dbReference>
<dbReference type="PANTHER" id="PTHR33451:SF3">
    <property type="entry name" value="MALATE-2H(+)_NA(+)-LACTATE ANTIPORTER"/>
    <property type="match status" value="1"/>
</dbReference>
<dbReference type="PANTHER" id="PTHR33451">
    <property type="entry name" value="MALATE-2H(+)/NA(+)-LACTATE ANTIPORTER"/>
    <property type="match status" value="1"/>
</dbReference>
<feature type="transmembrane region" description="Helical" evidence="9">
    <location>
        <begin position="193"/>
        <end position="217"/>
    </location>
</feature>
<feature type="transmembrane region" description="Helical" evidence="9">
    <location>
        <begin position="16"/>
        <end position="33"/>
    </location>
</feature>
<dbReference type="InterPro" id="IPR004770">
    <property type="entry name" value="Na/H_antiport_NhaC"/>
</dbReference>
<dbReference type="NCBIfam" id="TIGR00931">
    <property type="entry name" value="antiport_nhaC"/>
    <property type="match status" value="1"/>
</dbReference>
<evidence type="ECO:0000256" key="6">
    <source>
        <dbReference type="ARBA" id="ARBA00022989"/>
    </source>
</evidence>
<evidence type="ECO:0000313" key="11">
    <source>
        <dbReference type="EMBL" id="KYL03066.1"/>
    </source>
</evidence>
<feature type="transmembrane region" description="Helical" evidence="9">
    <location>
        <begin position="355"/>
        <end position="377"/>
    </location>
</feature>
<feature type="transmembrane region" description="Helical" evidence="9">
    <location>
        <begin position="265"/>
        <end position="296"/>
    </location>
</feature>
<accession>A0A161QTI6</accession>
<comment type="subcellular location">
    <subcellularLocation>
        <location evidence="1">Cell membrane</location>
        <topology evidence="1">Multi-pass membrane protein</topology>
    </subcellularLocation>
</comment>
<feature type="transmembrane region" description="Helical" evidence="9">
    <location>
        <begin position="139"/>
        <end position="162"/>
    </location>
</feature>
<comment type="similarity">
    <text evidence="8">Belongs to the NhaC Na(+)/H(+) (TC 2.A.35) antiporter family.</text>
</comment>
<reference evidence="11 12" key="1">
    <citation type="submission" date="2016-03" db="EMBL/GenBank/DDBJ databases">
        <title>Comparative genomics of human isolates of Fusobacterium necrophorum.</title>
        <authorList>
            <person name="Jensen A."/>
            <person name="Bank S."/>
            <person name="Andersen P.S."/>
            <person name="Kristensen L.H."/>
            <person name="Prag J."/>
        </authorList>
    </citation>
    <scope>NUCLEOTIDE SEQUENCE [LARGE SCALE GENOMIC DNA]</scope>
    <source>
        <strain evidence="11 12">LS_1264</strain>
    </source>
</reference>
<dbReference type="KEGG" id="fnf:BSQ88_07025"/>
<keyword evidence="5 9" id="KW-0812">Transmembrane</keyword>
<keyword evidence="6 9" id="KW-1133">Transmembrane helix</keyword>
<evidence type="ECO:0000256" key="8">
    <source>
        <dbReference type="ARBA" id="ARBA00038435"/>
    </source>
</evidence>
<dbReference type="GO" id="GO:0005886">
    <property type="term" value="C:plasma membrane"/>
    <property type="evidence" value="ECO:0007669"/>
    <property type="project" value="UniProtKB-SubCell"/>
</dbReference>
<keyword evidence="3" id="KW-0050">Antiport</keyword>
<dbReference type="InterPro" id="IPR018461">
    <property type="entry name" value="Na/H_Antiport_NhaC-like_C"/>
</dbReference>
<evidence type="ECO:0000256" key="1">
    <source>
        <dbReference type="ARBA" id="ARBA00004651"/>
    </source>
</evidence>
<dbReference type="Pfam" id="PF03553">
    <property type="entry name" value="Na_H_antiporter"/>
    <property type="match status" value="1"/>
</dbReference>
<dbReference type="EMBL" id="LVEA01000053">
    <property type="protein sequence ID" value="KYL03066.1"/>
    <property type="molecule type" value="Genomic_DNA"/>
</dbReference>
<evidence type="ECO:0000256" key="3">
    <source>
        <dbReference type="ARBA" id="ARBA00022449"/>
    </source>
</evidence>
<comment type="caution">
    <text evidence="11">The sequence shown here is derived from an EMBL/GenBank/DDBJ whole genome shotgun (WGS) entry which is preliminary data.</text>
</comment>
<sequence>MNEKSESVRLPNKVEALIPIVFLLTVMIMNYVLKWEQDPHIPVTLSCGVAMIIGKVCGYQYKTMLAAGLESVNQSLEAIIIILLVGCLIGSFTACGTIPAVVYYGLKLLTPAVFLPFVTILCAVVGIALGSAWTVTATLGIAFMAIGTTMGLNPALIAGAILSGACCGDKFSPLSDSTNLAAGSAQTGLFDHVAAMVTTTFPSLTIAVCIFAFFSLSKVQNYDPTLADGLSAAITNHYAYMSPILLIPILLIIVVAVIKMPAIPSVVLLALIGCAFAVIFQGAGISDCITMLHYGYSAESTNELFSKLVNRGGMDSMLWTNNLVIVAVAFGGILQKIGAVESLLGGLIKKVKTPFQLVVVTISTSMFCITTMCDQYLGLIIPSAMYKDNFDEMGLGRDMLSRSLEDGGTLWSPLVPWSSCGAYHSAILGVPTLAYLPYTFMNIINPIFAILTASWEGNILFADGSRTNMFGKLRKGHGPAGAPEEAHEKAMKALAERRAAGIYPSL</sequence>
<evidence type="ECO:0000259" key="10">
    <source>
        <dbReference type="Pfam" id="PF03553"/>
    </source>
</evidence>
<feature type="transmembrane region" description="Helical" evidence="9">
    <location>
        <begin position="237"/>
        <end position="258"/>
    </location>
</feature>
<keyword evidence="7 9" id="KW-0472">Membrane</keyword>
<evidence type="ECO:0000256" key="4">
    <source>
        <dbReference type="ARBA" id="ARBA00022475"/>
    </source>
</evidence>
<dbReference type="RefSeq" id="WP_005957682.1">
    <property type="nucleotide sequence ID" value="NZ_CAXOUM010000003.1"/>
</dbReference>
<evidence type="ECO:0000256" key="9">
    <source>
        <dbReference type="SAM" id="Phobius"/>
    </source>
</evidence>
<dbReference type="GO" id="GO:0015297">
    <property type="term" value="F:antiporter activity"/>
    <property type="evidence" value="ECO:0007669"/>
    <property type="project" value="UniProtKB-KW"/>
</dbReference>
<proteinExistence type="inferred from homology"/>
<dbReference type="AlphaFoldDB" id="A0A161QTI6"/>